<protein>
    <submittedName>
        <fullName evidence="1">Uncharacterized protein</fullName>
    </submittedName>
</protein>
<evidence type="ECO:0000313" key="1">
    <source>
        <dbReference type="EMBL" id="CAK1540136.1"/>
    </source>
</evidence>
<accession>A0AAV1ISG5</accession>
<dbReference type="Proteomes" id="UP001497472">
    <property type="component" value="Unassembled WGS sequence"/>
</dbReference>
<dbReference type="EMBL" id="CAVLEF010000001">
    <property type="protein sequence ID" value="CAK1540136.1"/>
    <property type="molecule type" value="Genomic_DNA"/>
</dbReference>
<dbReference type="AlphaFoldDB" id="A0AAV1ISG5"/>
<comment type="caution">
    <text evidence="1">The sequence shown here is derived from an EMBL/GenBank/DDBJ whole genome shotgun (WGS) entry which is preliminary data.</text>
</comment>
<reference evidence="1 2" key="1">
    <citation type="submission" date="2023-11" db="EMBL/GenBank/DDBJ databases">
        <authorList>
            <person name="Okamura Y."/>
        </authorList>
    </citation>
    <scope>NUCLEOTIDE SEQUENCE [LARGE SCALE GENOMIC DNA]</scope>
</reference>
<gene>
    <name evidence="1" type="ORF">LNINA_LOCUS212</name>
</gene>
<sequence>MEVVYMKFWGNLEMRPSRIRCAHPFMDVGVHILEYGFSVCTSGVMDECGTSGVFMELGAILEWRGESDRIGVMRGGEIVGCSRCV</sequence>
<evidence type="ECO:0000313" key="2">
    <source>
        <dbReference type="Proteomes" id="UP001497472"/>
    </source>
</evidence>
<organism evidence="1 2">
    <name type="scientific">Leptosia nina</name>
    <dbReference type="NCBI Taxonomy" id="320188"/>
    <lineage>
        <taxon>Eukaryota</taxon>
        <taxon>Metazoa</taxon>
        <taxon>Ecdysozoa</taxon>
        <taxon>Arthropoda</taxon>
        <taxon>Hexapoda</taxon>
        <taxon>Insecta</taxon>
        <taxon>Pterygota</taxon>
        <taxon>Neoptera</taxon>
        <taxon>Endopterygota</taxon>
        <taxon>Lepidoptera</taxon>
        <taxon>Glossata</taxon>
        <taxon>Ditrysia</taxon>
        <taxon>Papilionoidea</taxon>
        <taxon>Pieridae</taxon>
        <taxon>Pierinae</taxon>
        <taxon>Leptosia</taxon>
    </lineage>
</organism>
<name>A0AAV1ISG5_9NEOP</name>
<proteinExistence type="predicted"/>
<keyword evidence="2" id="KW-1185">Reference proteome</keyword>